<dbReference type="Gene3D" id="3.90.550.10">
    <property type="entry name" value="Spore Coat Polysaccharide Biosynthesis Protein SpsA, Chain A"/>
    <property type="match status" value="1"/>
</dbReference>
<organism evidence="2 3">
    <name type="scientific">Moheibacter stercoris</name>
    <dbReference type="NCBI Taxonomy" id="1628251"/>
    <lineage>
        <taxon>Bacteria</taxon>
        <taxon>Pseudomonadati</taxon>
        <taxon>Bacteroidota</taxon>
        <taxon>Flavobacteriia</taxon>
        <taxon>Flavobacteriales</taxon>
        <taxon>Weeksellaceae</taxon>
        <taxon>Moheibacter</taxon>
    </lineage>
</organism>
<feature type="domain" description="Glycosyltransferase 2-like" evidence="1">
    <location>
        <begin position="4"/>
        <end position="145"/>
    </location>
</feature>
<comment type="caution">
    <text evidence="2">The sequence shown here is derived from an EMBL/GenBank/DDBJ whole genome shotgun (WGS) entry which is preliminary data.</text>
</comment>
<evidence type="ECO:0000259" key="1">
    <source>
        <dbReference type="Pfam" id="PF00535"/>
    </source>
</evidence>
<dbReference type="Proteomes" id="UP001549146">
    <property type="component" value="Unassembled WGS sequence"/>
</dbReference>
<dbReference type="SUPFAM" id="SSF53448">
    <property type="entry name" value="Nucleotide-diphospho-sugar transferases"/>
    <property type="match status" value="1"/>
</dbReference>
<name>A0ABV2LXZ8_9FLAO</name>
<keyword evidence="3" id="KW-1185">Reference proteome</keyword>
<dbReference type="RefSeq" id="WP_354510829.1">
    <property type="nucleotide sequence ID" value="NZ_JBEPMO010000028.1"/>
</dbReference>
<reference evidence="2 3" key="1">
    <citation type="submission" date="2024-06" db="EMBL/GenBank/DDBJ databases">
        <title>Genomic Encyclopedia of Type Strains, Phase IV (KMG-IV): sequencing the most valuable type-strain genomes for metagenomic binning, comparative biology and taxonomic classification.</title>
        <authorList>
            <person name="Goeker M."/>
        </authorList>
    </citation>
    <scope>NUCLEOTIDE SEQUENCE [LARGE SCALE GENOMIC DNA]</scope>
    <source>
        <strain evidence="2 3">DSM 29388</strain>
    </source>
</reference>
<dbReference type="PANTHER" id="PTHR43685:SF2">
    <property type="entry name" value="GLYCOSYLTRANSFERASE 2-LIKE DOMAIN-CONTAINING PROTEIN"/>
    <property type="match status" value="1"/>
</dbReference>
<protein>
    <submittedName>
        <fullName evidence="2">Glycosyltransferase involved in cell wall biosynthesis</fullName>
    </submittedName>
</protein>
<dbReference type="InterPro" id="IPR029044">
    <property type="entry name" value="Nucleotide-diphossugar_trans"/>
</dbReference>
<proteinExistence type="predicted"/>
<dbReference type="CDD" id="cd00761">
    <property type="entry name" value="Glyco_tranf_GTA_type"/>
    <property type="match status" value="1"/>
</dbReference>
<dbReference type="Pfam" id="PF00535">
    <property type="entry name" value="Glycos_transf_2"/>
    <property type="match status" value="1"/>
</dbReference>
<dbReference type="InterPro" id="IPR001173">
    <property type="entry name" value="Glyco_trans_2-like"/>
</dbReference>
<evidence type="ECO:0000313" key="3">
    <source>
        <dbReference type="Proteomes" id="UP001549146"/>
    </source>
</evidence>
<dbReference type="PANTHER" id="PTHR43685">
    <property type="entry name" value="GLYCOSYLTRANSFERASE"/>
    <property type="match status" value="1"/>
</dbReference>
<dbReference type="InterPro" id="IPR050834">
    <property type="entry name" value="Glycosyltransf_2"/>
</dbReference>
<dbReference type="EMBL" id="JBEPMO010000028">
    <property type="protein sequence ID" value="MET3733044.1"/>
    <property type="molecule type" value="Genomic_DNA"/>
</dbReference>
<accession>A0ABV2LXZ8</accession>
<gene>
    <name evidence="2" type="ORF">ABID46_002637</name>
</gene>
<sequence>MTYSIILPAHNEEKYIENALESIVQQTYLPQELIVVNDNSTDATAAIIQEYVAKFSFIKTLHSENKSTTHEPGSKIVNAFYKGFEQIQKDWDIIVKLDADVILPANYFEEICREFQNNPKIGIAGGLAMIEQNGEWTFEKIGNKKQVRGPFKAYSKACFQKIGGLKKSIGWDTVDELLAHYHQFEIKVREDLKVKLQKPTGSAYQSIHAEKTGQGFYKMDYGFLISLIAASKSAWQKKNFSVFFSTMNGFIKSALNPDQKMVTSEEGKFIRQFRWQGILKKLVNRH</sequence>
<evidence type="ECO:0000313" key="2">
    <source>
        <dbReference type="EMBL" id="MET3733044.1"/>
    </source>
</evidence>